<dbReference type="SUPFAM" id="SSF52540">
    <property type="entry name" value="P-loop containing nucleoside triphosphate hydrolases"/>
    <property type="match status" value="1"/>
</dbReference>
<evidence type="ECO:0000256" key="10">
    <source>
        <dbReference type="SAM" id="Phobius"/>
    </source>
</evidence>
<dbReference type="FunFam" id="3.40.50.300:FF:000221">
    <property type="entry name" value="Multidrug ABC transporter ATP-binding protein"/>
    <property type="match status" value="1"/>
</dbReference>
<feature type="domain" description="ABC transporter" evidence="11">
    <location>
        <begin position="484"/>
        <end position="719"/>
    </location>
</feature>
<evidence type="ECO:0000313" key="15">
    <source>
        <dbReference type="Proteomes" id="UP000002028"/>
    </source>
</evidence>
<dbReference type="GO" id="GO:0005524">
    <property type="term" value="F:ATP binding"/>
    <property type="evidence" value="ECO:0007669"/>
    <property type="project" value="UniProtKB-KW"/>
</dbReference>
<dbReference type="GO" id="GO:0008233">
    <property type="term" value="F:peptidase activity"/>
    <property type="evidence" value="ECO:0007669"/>
    <property type="project" value="InterPro"/>
</dbReference>
<dbReference type="MEROPS" id="C39.001"/>
<dbReference type="Gene3D" id="1.20.1560.10">
    <property type="entry name" value="ABC transporter type 1, transmembrane domain"/>
    <property type="match status" value="1"/>
</dbReference>
<keyword evidence="6" id="KW-0378">Hydrolase</keyword>
<evidence type="ECO:0000256" key="5">
    <source>
        <dbReference type="ARBA" id="ARBA00022741"/>
    </source>
</evidence>
<dbReference type="InterPro" id="IPR036640">
    <property type="entry name" value="ABC1_TM_sf"/>
</dbReference>
<dbReference type="RefSeq" id="WP_012928724.1">
    <property type="nucleotide sequence ID" value="NC_013730.1"/>
</dbReference>
<dbReference type="Pfam" id="PF00664">
    <property type="entry name" value="ABC_membrane"/>
    <property type="match status" value="1"/>
</dbReference>
<dbReference type="InterPro" id="IPR011527">
    <property type="entry name" value="ABC1_TM_dom"/>
</dbReference>
<keyword evidence="3" id="KW-1003">Cell membrane</keyword>
<dbReference type="PROSITE" id="PS50893">
    <property type="entry name" value="ABC_TRANSPORTER_2"/>
    <property type="match status" value="1"/>
</dbReference>
<dbReference type="PROSITE" id="PS50990">
    <property type="entry name" value="PEPTIDASE_C39"/>
    <property type="match status" value="1"/>
</dbReference>
<dbReference type="Pfam" id="PF00005">
    <property type="entry name" value="ABC_tran"/>
    <property type="match status" value="1"/>
</dbReference>
<keyword evidence="9 10" id="KW-0472">Membrane</keyword>
<dbReference type="STRING" id="504472.Slin_4229"/>
<feature type="domain" description="Peptidase C39" evidence="13">
    <location>
        <begin position="9"/>
        <end position="129"/>
    </location>
</feature>
<keyword evidence="5" id="KW-0547">Nucleotide-binding</keyword>
<dbReference type="InterPro" id="IPR003439">
    <property type="entry name" value="ABC_transporter-like_ATP-bd"/>
</dbReference>
<reference evidence="14 15" key="1">
    <citation type="journal article" date="2010" name="Stand. Genomic Sci.">
        <title>Complete genome sequence of Spirosoma linguale type strain (1).</title>
        <authorList>
            <person name="Lail K."/>
            <person name="Sikorski J."/>
            <person name="Saunders E."/>
            <person name="Lapidus A."/>
            <person name="Glavina Del Rio T."/>
            <person name="Copeland A."/>
            <person name="Tice H."/>
            <person name="Cheng J.-F."/>
            <person name="Lucas S."/>
            <person name="Nolan M."/>
            <person name="Bruce D."/>
            <person name="Goodwin L."/>
            <person name="Pitluck S."/>
            <person name="Ivanova N."/>
            <person name="Mavromatis K."/>
            <person name="Ovchinnikova G."/>
            <person name="Pati A."/>
            <person name="Chen A."/>
            <person name="Palaniappan K."/>
            <person name="Land M."/>
            <person name="Hauser L."/>
            <person name="Chang Y.-J."/>
            <person name="Jeffries C.D."/>
            <person name="Chain P."/>
            <person name="Brettin T."/>
            <person name="Detter J.C."/>
            <person name="Schuetze A."/>
            <person name="Rohde M."/>
            <person name="Tindall B.J."/>
            <person name="Goeker M."/>
            <person name="Bristow J."/>
            <person name="Eisen J.A."/>
            <person name="Markowitz V."/>
            <person name="Hugenholtz P."/>
            <person name="Kyrpides N.C."/>
            <person name="Klenk H.-P."/>
            <person name="Chen F."/>
        </authorList>
    </citation>
    <scope>NUCLEOTIDE SEQUENCE [LARGE SCALE GENOMIC DNA]</scope>
    <source>
        <strain evidence="15">ATCC 33905 / DSM 74 / LMG 10896 / Claus 1</strain>
    </source>
</reference>
<proteinExistence type="predicted"/>
<dbReference type="SUPFAM" id="SSF90123">
    <property type="entry name" value="ABC transporter transmembrane region"/>
    <property type="match status" value="1"/>
</dbReference>
<evidence type="ECO:0000313" key="14">
    <source>
        <dbReference type="EMBL" id="ADB40214.1"/>
    </source>
</evidence>
<organism evidence="14 15">
    <name type="scientific">Spirosoma linguale (strain ATCC 33905 / DSM 74 / LMG 10896 / Claus 1)</name>
    <dbReference type="NCBI Taxonomy" id="504472"/>
    <lineage>
        <taxon>Bacteria</taxon>
        <taxon>Pseudomonadati</taxon>
        <taxon>Bacteroidota</taxon>
        <taxon>Cytophagia</taxon>
        <taxon>Cytophagales</taxon>
        <taxon>Cytophagaceae</taxon>
        <taxon>Spirosoma</taxon>
    </lineage>
</organism>
<dbReference type="PANTHER" id="PTHR43394:SF1">
    <property type="entry name" value="ATP-BINDING CASSETTE SUB-FAMILY B MEMBER 10, MITOCHONDRIAL"/>
    <property type="match status" value="1"/>
</dbReference>
<evidence type="ECO:0000259" key="13">
    <source>
        <dbReference type="PROSITE" id="PS50990"/>
    </source>
</evidence>
<dbReference type="Pfam" id="PF03412">
    <property type="entry name" value="Peptidase_C39"/>
    <property type="match status" value="1"/>
</dbReference>
<dbReference type="AlphaFoldDB" id="D2QKP8"/>
<evidence type="ECO:0000256" key="9">
    <source>
        <dbReference type="ARBA" id="ARBA00023136"/>
    </source>
</evidence>
<dbReference type="GO" id="GO:0015421">
    <property type="term" value="F:ABC-type oligopeptide transporter activity"/>
    <property type="evidence" value="ECO:0007669"/>
    <property type="project" value="TreeGrafter"/>
</dbReference>
<evidence type="ECO:0000256" key="4">
    <source>
        <dbReference type="ARBA" id="ARBA00022692"/>
    </source>
</evidence>
<evidence type="ECO:0000256" key="2">
    <source>
        <dbReference type="ARBA" id="ARBA00022448"/>
    </source>
</evidence>
<evidence type="ECO:0000256" key="6">
    <source>
        <dbReference type="ARBA" id="ARBA00022801"/>
    </source>
</evidence>
<sequence>MKRFPFIKQLYEMDCGPTSLLMIAQYYGKRFTLHKLKEKAGNNRAGVSISGLANAAESIGFKTLSARLPFDKFRELAPLPAIAYWQGRHFLVVYKTDRKFIYVSDPARGQLRYTHNEFKSGWVEQGDIGSVLFVEPTPAFYQYEEDKVTQDSGWEYIFNYIKPFKGYIFQLFLGMLLGSLLMLVFPFLTQSIVDVGINTNNIGFVNLILLAQLMLTISRTSVEFIRSWLLLHISSRLSINILADFLIKMMKLPISFFDTKMTGDLLQRIGDHRRIESFLSSQTLSLIFSLFNLLIFSAIMIYYNLTIFGVFVAGSIIYMFWVLSFMNRRRRLDFRMFDQQSAAQSNIIQLITSISEIKQQNSERVKRWEWEHLQARQFRINLYKLSLNQIQDAGSMLINETRNIFITYLTVRSVMNGDITFGTMLSIQYIIGQLNGPILTFIGFMHSFQDAQISLERLQEIYKQPDEEPDPSSKITRLPADQSLSLDNISFSYPGIQQPVIESLSLYIPAGKTTAVVGSSGSGKTTLIKLLLKYYPPTSGEIRLGNVNLNSVSIRLWRDQCGVVLQDGVLFSDTIARNIAVADDEIDWERLEYACKTANIASFIETLPQSYRTKIGSEGQGLSQGQKQRILLARVVYRNPAIVILDEATNALDANNERTILANMNEFLHTKTVVVVAHRLSTVINADQIVVLNQGRIQECGTHDELILKHGAYFQLVRNQLSLGTD</sequence>
<dbReference type="GO" id="GO:0005886">
    <property type="term" value="C:plasma membrane"/>
    <property type="evidence" value="ECO:0007669"/>
    <property type="project" value="UniProtKB-SubCell"/>
</dbReference>
<dbReference type="EMBL" id="CP001769">
    <property type="protein sequence ID" value="ADB40214.1"/>
    <property type="molecule type" value="Genomic_DNA"/>
</dbReference>
<keyword evidence="2" id="KW-0813">Transport</keyword>
<gene>
    <name evidence="14" type="ordered locus">Slin_4229</name>
</gene>
<keyword evidence="4 10" id="KW-0812">Transmembrane</keyword>
<dbReference type="HOGENOM" id="CLU_000604_95_3_10"/>
<dbReference type="InterPro" id="IPR027417">
    <property type="entry name" value="P-loop_NTPase"/>
</dbReference>
<protein>
    <submittedName>
        <fullName evidence="14">ABC transporter related protein</fullName>
    </submittedName>
</protein>
<dbReference type="eggNOG" id="COG2274">
    <property type="taxonomic scope" value="Bacteria"/>
</dbReference>
<dbReference type="CDD" id="cd02418">
    <property type="entry name" value="Peptidase_C39B"/>
    <property type="match status" value="1"/>
</dbReference>
<keyword evidence="7" id="KW-0067">ATP-binding</keyword>
<keyword evidence="8 10" id="KW-1133">Transmembrane helix</keyword>
<dbReference type="KEGG" id="sli:Slin_4229"/>
<feature type="transmembrane region" description="Helical" evidence="10">
    <location>
        <begin position="283"/>
        <end position="301"/>
    </location>
</feature>
<dbReference type="Proteomes" id="UP000002028">
    <property type="component" value="Chromosome"/>
</dbReference>
<dbReference type="Gene3D" id="3.90.70.10">
    <property type="entry name" value="Cysteine proteinases"/>
    <property type="match status" value="1"/>
</dbReference>
<dbReference type="PROSITE" id="PS50929">
    <property type="entry name" value="ABC_TM1F"/>
    <property type="match status" value="1"/>
</dbReference>
<name>D2QKP8_SPILD</name>
<evidence type="ECO:0000256" key="1">
    <source>
        <dbReference type="ARBA" id="ARBA00004651"/>
    </source>
</evidence>
<dbReference type="Gene3D" id="3.40.50.300">
    <property type="entry name" value="P-loop containing nucleotide triphosphate hydrolases"/>
    <property type="match status" value="1"/>
</dbReference>
<dbReference type="GO" id="GO:0016887">
    <property type="term" value="F:ATP hydrolysis activity"/>
    <property type="evidence" value="ECO:0007669"/>
    <property type="project" value="InterPro"/>
</dbReference>
<accession>D2QKP8</accession>
<feature type="domain" description="ABC transmembrane type-1" evidence="12">
    <location>
        <begin position="171"/>
        <end position="450"/>
    </location>
</feature>
<dbReference type="PROSITE" id="PS00211">
    <property type="entry name" value="ABC_TRANSPORTER_1"/>
    <property type="match status" value="1"/>
</dbReference>
<keyword evidence="15" id="KW-1185">Reference proteome</keyword>
<dbReference type="CDD" id="cd18571">
    <property type="entry name" value="ABC_6TM_peptidase_like"/>
    <property type="match status" value="1"/>
</dbReference>
<dbReference type="GO" id="GO:0006508">
    <property type="term" value="P:proteolysis"/>
    <property type="evidence" value="ECO:0007669"/>
    <property type="project" value="InterPro"/>
</dbReference>
<evidence type="ECO:0000256" key="8">
    <source>
        <dbReference type="ARBA" id="ARBA00022989"/>
    </source>
</evidence>
<feature type="transmembrane region" description="Helical" evidence="10">
    <location>
        <begin position="167"/>
        <end position="189"/>
    </location>
</feature>
<evidence type="ECO:0000259" key="11">
    <source>
        <dbReference type="PROSITE" id="PS50893"/>
    </source>
</evidence>
<comment type="subcellular location">
    <subcellularLocation>
        <location evidence="1">Cell membrane</location>
        <topology evidence="1">Multi-pass membrane protein</topology>
    </subcellularLocation>
</comment>
<dbReference type="InterPro" id="IPR003593">
    <property type="entry name" value="AAA+_ATPase"/>
</dbReference>
<dbReference type="InterPro" id="IPR039421">
    <property type="entry name" value="Type_1_exporter"/>
</dbReference>
<feature type="transmembrane region" description="Helical" evidence="10">
    <location>
        <begin position="307"/>
        <end position="326"/>
    </location>
</feature>
<dbReference type="InterPro" id="IPR017871">
    <property type="entry name" value="ABC_transporter-like_CS"/>
</dbReference>
<evidence type="ECO:0000259" key="12">
    <source>
        <dbReference type="PROSITE" id="PS50929"/>
    </source>
</evidence>
<evidence type="ECO:0000256" key="3">
    <source>
        <dbReference type="ARBA" id="ARBA00022475"/>
    </source>
</evidence>
<feature type="transmembrane region" description="Helical" evidence="10">
    <location>
        <begin position="201"/>
        <end position="222"/>
    </location>
</feature>
<dbReference type="SMART" id="SM00382">
    <property type="entry name" value="AAA"/>
    <property type="match status" value="1"/>
</dbReference>
<dbReference type="InterPro" id="IPR005074">
    <property type="entry name" value="Peptidase_C39"/>
</dbReference>
<dbReference type="PANTHER" id="PTHR43394">
    <property type="entry name" value="ATP-DEPENDENT PERMEASE MDL1, MITOCHONDRIAL"/>
    <property type="match status" value="1"/>
</dbReference>
<evidence type="ECO:0000256" key="7">
    <source>
        <dbReference type="ARBA" id="ARBA00022840"/>
    </source>
</evidence>